<dbReference type="GO" id="GO:0005576">
    <property type="term" value="C:extracellular region"/>
    <property type="evidence" value="ECO:0007669"/>
    <property type="project" value="UniProtKB-SubCell"/>
</dbReference>
<dbReference type="Proteomes" id="UP001155660">
    <property type="component" value="Chromosome B17"/>
</dbReference>
<evidence type="ECO:0000256" key="1">
    <source>
        <dbReference type="ARBA" id="ARBA00004613"/>
    </source>
</evidence>
<keyword evidence="2" id="KW-0964">Secreted</keyword>
<evidence type="ECO:0000313" key="5">
    <source>
        <dbReference type="RefSeq" id="XP_042599258.1"/>
    </source>
</evidence>
<dbReference type="GO" id="GO:0005125">
    <property type="term" value="F:cytokine activity"/>
    <property type="evidence" value="ECO:0007669"/>
    <property type="project" value="InterPro"/>
</dbReference>
<accession>A0A9R0AI83</accession>
<proteinExistence type="predicted"/>
<evidence type="ECO:0000256" key="2">
    <source>
        <dbReference type="ARBA" id="ARBA00022525"/>
    </source>
</evidence>
<dbReference type="Pfam" id="PF06083">
    <property type="entry name" value="IL17"/>
    <property type="match status" value="1"/>
</dbReference>
<gene>
    <name evidence="5" type="primary">LOC109074841</name>
</gene>
<dbReference type="InterPro" id="IPR010345">
    <property type="entry name" value="IL-17_fam"/>
</dbReference>
<dbReference type="GeneID" id="109074841"/>
<keyword evidence="3" id="KW-0732">Signal</keyword>
<evidence type="ECO:0000256" key="3">
    <source>
        <dbReference type="ARBA" id="ARBA00022729"/>
    </source>
</evidence>
<organism evidence="5">
    <name type="scientific">Cyprinus carpio</name>
    <name type="common">Common carp</name>
    <dbReference type="NCBI Taxonomy" id="7962"/>
    <lineage>
        <taxon>Eukaryota</taxon>
        <taxon>Metazoa</taxon>
        <taxon>Chordata</taxon>
        <taxon>Craniata</taxon>
        <taxon>Vertebrata</taxon>
        <taxon>Euteleostomi</taxon>
        <taxon>Actinopterygii</taxon>
        <taxon>Neopterygii</taxon>
        <taxon>Teleostei</taxon>
        <taxon>Ostariophysi</taxon>
        <taxon>Cypriniformes</taxon>
        <taxon>Cyprinidae</taxon>
        <taxon>Cyprininae</taxon>
        <taxon>Cyprinus</taxon>
    </lineage>
</organism>
<reference evidence="5" key="1">
    <citation type="submission" date="2025-08" db="UniProtKB">
        <authorList>
            <consortium name="RefSeq"/>
        </authorList>
    </citation>
    <scope>IDENTIFICATION</scope>
    <source>
        <tissue evidence="5">Muscle</tissue>
    </source>
</reference>
<dbReference type="PROSITE" id="PS51257">
    <property type="entry name" value="PROKAR_LIPOPROTEIN"/>
    <property type="match status" value="1"/>
</dbReference>
<dbReference type="KEGG" id="ccar:109074841"/>
<dbReference type="AlphaFoldDB" id="A0A9R0AI83"/>
<dbReference type="OrthoDB" id="6093351at2759"/>
<name>A0A9R0AI83_CYPCA</name>
<feature type="region of interest" description="Disordered" evidence="4">
    <location>
        <begin position="45"/>
        <end position="66"/>
    </location>
</feature>
<comment type="subcellular location">
    <subcellularLocation>
        <location evidence="1">Secreted</location>
    </subcellularLocation>
</comment>
<evidence type="ECO:0000256" key="4">
    <source>
        <dbReference type="SAM" id="MobiDB-lite"/>
    </source>
</evidence>
<sequence length="171" mass="19345">MLALLRIHFTEFQWEKKMLNHNNQAFGVACVMWLVLISLGAEGAPSKPLQKKANHRSSEESHPSSSYRLILDPEFKSSASPIHPINNDSISPWTYTFTHDDSLYPSSIAEAKCSLTGCLLKGAEDFHSKPIYTQIMVLRKIRGEKQNYSLKLEYKTIAVGCTCVRPYVQQV</sequence>
<protein>
    <submittedName>
        <fullName evidence="5">Interleukin-17F-like isoform X1</fullName>
    </submittedName>
</protein>
<dbReference type="RefSeq" id="XP_042599258.1">
    <property type="nucleotide sequence ID" value="XM_042743324.1"/>
</dbReference>